<dbReference type="CDD" id="cd00808">
    <property type="entry name" value="GluRS_core"/>
    <property type="match status" value="1"/>
</dbReference>
<organism evidence="11 12">
    <name type="scientific">Actinomarinicola tropica</name>
    <dbReference type="NCBI Taxonomy" id="2789776"/>
    <lineage>
        <taxon>Bacteria</taxon>
        <taxon>Bacillati</taxon>
        <taxon>Actinomycetota</taxon>
        <taxon>Acidimicrobiia</taxon>
        <taxon>Acidimicrobiales</taxon>
        <taxon>Iamiaceae</taxon>
        <taxon>Actinomarinicola</taxon>
    </lineage>
</organism>
<dbReference type="KEGG" id="atq:GH723_06015"/>
<dbReference type="InterPro" id="IPR020751">
    <property type="entry name" value="aa-tRNA-synth_I_codon-bd_sub2"/>
</dbReference>
<comment type="catalytic activity">
    <reaction evidence="8">
        <text>tRNA(Glu) + L-glutamate + ATP = L-glutamyl-tRNA(Glu) + AMP + diphosphate</text>
        <dbReference type="Rhea" id="RHEA:23540"/>
        <dbReference type="Rhea" id="RHEA-COMP:9663"/>
        <dbReference type="Rhea" id="RHEA-COMP:9680"/>
        <dbReference type="ChEBI" id="CHEBI:29985"/>
        <dbReference type="ChEBI" id="CHEBI:30616"/>
        <dbReference type="ChEBI" id="CHEBI:33019"/>
        <dbReference type="ChEBI" id="CHEBI:78442"/>
        <dbReference type="ChEBI" id="CHEBI:78520"/>
        <dbReference type="ChEBI" id="CHEBI:456215"/>
        <dbReference type="EC" id="6.1.1.17"/>
    </reaction>
</comment>
<evidence type="ECO:0000256" key="5">
    <source>
        <dbReference type="ARBA" id="ARBA00022840"/>
    </source>
</evidence>
<keyword evidence="12" id="KW-1185">Reference proteome</keyword>
<feature type="binding site" evidence="8">
    <location>
        <position position="129"/>
    </location>
    <ligand>
        <name>Zn(2+)</name>
        <dbReference type="ChEBI" id="CHEBI:29105"/>
    </ligand>
</feature>
<evidence type="ECO:0000256" key="2">
    <source>
        <dbReference type="ARBA" id="ARBA00022490"/>
    </source>
</evidence>
<comment type="caution">
    <text evidence="8">Lacks conserved residue(s) required for the propagation of feature annotation.</text>
</comment>
<evidence type="ECO:0000256" key="7">
    <source>
        <dbReference type="ARBA" id="ARBA00023146"/>
    </source>
</evidence>
<dbReference type="PANTHER" id="PTHR43311">
    <property type="entry name" value="GLUTAMATE--TRNA LIGASE"/>
    <property type="match status" value="1"/>
</dbReference>
<keyword evidence="2 8" id="KW-0963">Cytoplasm</keyword>
<evidence type="ECO:0000313" key="12">
    <source>
        <dbReference type="Proteomes" id="UP000334019"/>
    </source>
</evidence>
<comment type="subunit">
    <text evidence="8">Monomer.</text>
</comment>
<keyword evidence="5 8" id="KW-0067">ATP-binding</keyword>
<comment type="function">
    <text evidence="8">Catalyzes the attachment of glutamate to tRNA(Glu) in a two-step reaction: glutamate is first activated by ATP to form Glu-AMP and then transferred to the acceptor end of tRNA(Glu).</text>
</comment>
<dbReference type="GO" id="GO:0008270">
    <property type="term" value="F:zinc ion binding"/>
    <property type="evidence" value="ECO:0007669"/>
    <property type="project" value="UniProtKB-UniRule"/>
</dbReference>
<dbReference type="EC" id="6.1.1.17" evidence="8"/>
<dbReference type="Gene3D" id="1.10.10.350">
    <property type="match status" value="1"/>
</dbReference>
<dbReference type="InterPro" id="IPR020058">
    <property type="entry name" value="Glu/Gln-tRNA-synth_Ib_cat-dom"/>
</dbReference>
<dbReference type="AlphaFoldDB" id="A0A5Q2RJG1"/>
<dbReference type="InterPro" id="IPR000924">
    <property type="entry name" value="Glu/Gln-tRNA-synth"/>
</dbReference>
<feature type="binding site" evidence="8">
    <location>
        <position position="243"/>
    </location>
    <ligand>
        <name>ATP</name>
        <dbReference type="ChEBI" id="CHEBI:30616"/>
    </ligand>
</feature>
<dbReference type="RefSeq" id="WP_153758807.1">
    <property type="nucleotide sequence ID" value="NZ_CP045851.1"/>
</dbReference>
<feature type="short sequence motif" description="'KMSKS' region" evidence="8">
    <location>
        <begin position="240"/>
        <end position="244"/>
    </location>
</feature>
<dbReference type="InterPro" id="IPR033910">
    <property type="entry name" value="GluRS_core"/>
</dbReference>
<dbReference type="GO" id="GO:0000049">
    <property type="term" value="F:tRNA binding"/>
    <property type="evidence" value="ECO:0007669"/>
    <property type="project" value="InterPro"/>
</dbReference>
<dbReference type="PANTHER" id="PTHR43311:SF2">
    <property type="entry name" value="GLUTAMATE--TRNA LIGASE, MITOCHONDRIAL-RELATED"/>
    <property type="match status" value="1"/>
</dbReference>
<dbReference type="PRINTS" id="PR00987">
    <property type="entry name" value="TRNASYNTHGLU"/>
</dbReference>
<dbReference type="SUPFAM" id="SSF48163">
    <property type="entry name" value="An anticodon-binding domain of class I aminoacyl-tRNA synthetases"/>
    <property type="match status" value="1"/>
</dbReference>
<keyword evidence="6 8" id="KW-0648">Protein biosynthesis</keyword>
<keyword evidence="4 8" id="KW-0547">Nucleotide-binding</keyword>
<evidence type="ECO:0000256" key="3">
    <source>
        <dbReference type="ARBA" id="ARBA00022598"/>
    </source>
</evidence>
<feature type="binding site" evidence="8">
    <location>
        <position position="105"/>
    </location>
    <ligand>
        <name>Zn(2+)</name>
        <dbReference type="ChEBI" id="CHEBI:29105"/>
    </ligand>
</feature>
<dbReference type="NCBIfam" id="TIGR00464">
    <property type="entry name" value="gltX_bact"/>
    <property type="match status" value="1"/>
</dbReference>
<dbReference type="Pfam" id="PF19269">
    <property type="entry name" value="Anticodon_2"/>
    <property type="match status" value="1"/>
</dbReference>
<comment type="cofactor">
    <cofactor evidence="8">
        <name>Zn(2+)</name>
        <dbReference type="ChEBI" id="CHEBI:29105"/>
    </cofactor>
    <text evidence="8">Binds 1 zinc ion per subunit.</text>
</comment>
<dbReference type="HAMAP" id="MF_00022">
    <property type="entry name" value="Glu_tRNA_synth_type1"/>
    <property type="match status" value="1"/>
</dbReference>
<dbReference type="EMBL" id="CP045851">
    <property type="protein sequence ID" value="QGG94701.1"/>
    <property type="molecule type" value="Genomic_DNA"/>
</dbReference>
<dbReference type="InterPro" id="IPR014729">
    <property type="entry name" value="Rossmann-like_a/b/a_fold"/>
</dbReference>
<protein>
    <recommendedName>
        <fullName evidence="8">Glutamate--tRNA ligase</fullName>
        <ecNumber evidence="8">6.1.1.17</ecNumber>
    </recommendedName>
    <alternativeName>
        <fullName evidence="8">Glutamyl-tRNA synthetase</fullName>
        <shortName evidence="8">GluRS</shortName>
    </alternativeName>
</protein>
<feature type="domain" description="Glutamyl/glutaminyl-tRNA synthetase class Ib catalytic" evidence="9">
    <location>
        <begin position="12"/>
        <end position="308"/>
    </location>
</feature>
<dbReference type="SUPFAM" id="SSF52374">
    <property type="entry name" value="Nucleotidylyl transferase"/>
    <property type="match status" value="1"/>
</dbReference>
<keyword evidence="7 8" id="KW-0030">Aminoacyl-tRNA synthetase</keyword>
<dbReference type="Pfam" id="PF00749">
    <property type="entry name" value="tRNA-synt_1c"/>
    <property type="match status" value="1"/>
</dbReference>
<accession>A0A5Q2RJG1</accession>
<keyword evidence="8" id="KW-0479">Metal-binding</keyword>
<name>A0A5Q2RJG1_9ACTN</name>
<feature type="binding site" evidence="8">
    <location>
        <position position="107"/>
    </location>
    <ligand>
        <name>Zn(2+)</name>
        <dbReference type="ChEBI" id="CHEBI:29105"/>
    </ligand>
</feature>
<dbReference type="Gene3D" id="3.40.50.620">
    <property type="entry name" value="HUPs"/>
    <property type="match status" value="1"/>
</dbReference>
<dbReference type="InterPro" id="IPR045462">
    <property type="entry name" value="aa-tRNA-synth_I_cd-bd"/>
</dbReference>
<dbReference type="Gene3D" id="1.10.8.70">
    <property type="entry name" value="Glutamate-tRNA synthetase, class I, anticodon-binding domain 1"/>
    <property type="match status" value="1"/>
</dbReference>
<dbReference type="InterPro" id="IPR049940">
    <property type="entry name" value="GluQ/Sye"/>
</dbReference>
<dbReference type="InterPro" id="IPR008925">
    <property type="entry name" value="aa_tRNA-synth_I_cd-bd_sf"/>
</dbReference>
<proteinExistence type="inferred from homology"/>
<evidence type="ECO:0000256" key="8">
    <source>
        <dbReference type="HAMAP-Rule" id="MF_00022"/>
    </source>
</evidence>
<dbReference type="GO" id="GO:0005524">
    <property type="term" value="F:ATP binding"/>
    <property type="evidence" value="ECO:0007669"/>
    <property type="project" value="UniProtKB-UniRule"/>
</dbReference>
<dbReference type="InterPro" id="IPR020752">
    <property type="entry name" value="Glu-tRNA-synth_I_codon-bd_sub1"/>
</dbReference>
<evidence type="ECO:0000313" key="11">
    <source>
        <dbReference type="EMBL" id="QGG94701.1"/>
    </source>
</evidence>
<dbReference type="GO" id="GO:0005829">
    <property type="term" value="C:cytosol"/>
    <property type="evidence" value="ECO:0007669"/>
    <property type="project" value="TreeGrafter"/>
</dbReference>
<gene>
    <name evidence="8" type="primary">gltX</name>
    <name evidence="11" type="ORF">GH723_06015</name>
</gene>
<dbReference type="Proteomes" id="UP000334019">
    <property type="component" value="Chromosome"/>
</dbReference>
<dbReference type="GO" id="GO:0006424">
    <property type="term" value="P:glutamyl-tRNA aminoacylation"/>
    <property type="evidence" value="ECO:0007669"/>
    <property type="project" value="UniProtKB-UniRule"/>
</dbReference>
<keyword evidence="8" id="KW-0862">Zinc</keyword>
<comment type="similarity">
    <text evidence="1 8">Belongs to the class-I aminoacyl-tRNA synthetase family. Glutamate--tRNA ligase type 1 subfamily.</text>
</comment>
<evidence type="ECO:0000256" key="4">
    <source>
        <dbReference type="ARBA" id="ARBA00022741"/>
    </source>
</evidence>
<comment type="subcellular location">
    <subcellularLocation>
        <location evidence="8">Cytoplasm</location>
    </subcellularLocation>
</comment>
<evidence type="ECO:0000256" key="1">
    <source>
        <dbReference type="ARBA" id="ARBA00007894"/>
    </source>
</evidence>
<reference evidence="11 12" key="1">
    <citation type="submission" date="2019-11" db="EMBL/GenBank/DDBJ databases">
        <authorList>
            <person name="He Y."/>
        </authorList>
    </citation>
    <scope>NUCLEOTIDE SEQUENCE [LARGE SCALE GENOMIC DNA]</scope>
    <source>
        <strain evidence="11 12">SCSIO 58843</strain>
    </source>
</reference>
<dbReference type="InterPro" id="IPR004527">
    <property type="entry name" value="Glu-tRNA-ligase_bac/mito"/>
</dbReference>
<dbReference type="GO" id="GO:0004818">
    <property type="term" value="F:glutamate-tRNA ligase activity"/>
    <property type="evidence" value="ECO:0007669"/>
    <property type="project" value="UniProtKB-UniRule"/>
</dbReference>
<keyword evidence="3 8" id="KW-0436">Ligase</keyword>
<sequence>MTTPTSDPSATRVRFSPAPTGYLHVGSARSALFNWLYARHTGGTFIVRVEDTDTDRSTPELTEAIFDALRTLGLDWDETYHQSDRFDVYRQAAERFLAEGRAYRCDCTQEAVKARAEARGGPPGYDGHCRDRDVQPGEGVVIRFRTPDEGVVGWDDVIRDRVEFENAHLEDFVIVRSNGVPMFLLANAIDDIEMGITHVVRGEDLVNTTPKVLLLREALGATVHPVYAHLPLIVNEQRKKLSKRRDDVNVADYLSRGILPEAMLNYLATLGWGAPDGVEIRPLTEVVELFDLADIGKSPAMFDVKKLSHFNGEYIRALPVEEFVRRAEPWTSGADVPWPPERFDPAAFASLAPLVQERVVTLDEVPALVDWLFCPDTPEDEASWSKEMGKAHAAAVLDSALVGVDGAGEWDADAVRAIVEQAARDAGLVGAEGNPQLAKAQAPVRVATLGRSKGLPLFESLELLGRDETRRRLAAARGRL</sequence>
<evidence type="ECO:0000259" key="9">
    <source>
        <dbReference type="Pfam" id="PF00749"/>
    </source>
</evidence>
<evidence type="ECO:0000256" key="6">
    <source>
        <dbReference type="ARBA" id="ARBA00022917"/>
    </source>
</evidence>
<feature type="domain" description="Aminoacyl-tRNA synthetase class I anticodon-binding" evidence="10">
    <location>
        <begin position="322"/>
        <end position="476"/>
    </location>
</feature>
<feature type="binding site" evidence="8">
    <location>
        <position position="131"/>
    </location>
    <ligand>
        <name>Zn(2+)</name>
        <dbReference type="ChEBI" id="CHEBI:29105"/>
    </ligand>
</feature>
<evidence type="ECO:0000259" key="10">
    <source>
        <dbReference type="Pfam" id="PF19269"/>
    </source>
</evidence>